<evidence type="ECO:0000259" key="6">
    <source>
        <dbReference type="Pfam" id="PF02837"/>
    </source>
</evidence>
<feature type="binding site" evidence="11">
    <location>
        <position position="134"/>
    </location>
    <ligand>
        <name>beta-D-glucuronate</name>
        <dbReference type="ChEBI" id="CHEBI:85313"/>
    </ligand>
</feature>
<keyword evidence="10 11" id="KW-0547">Nucleotide-binding</keyword>
<dbReference type="Pfam" id="PF16355">
    <property type="entry name" value="DUF4982"/>
    <property type="match status" value="1"/>
</dbReference>
<dbReference type="InterPro" id="IPR017853">
    <property type="entry name" value="GH"/>
</dbReference>
<evidence type="ECO:0000256" key="1">
    <source>
        <dbReference type="ARBA" id="ARBA00007401"/>
    </source>
</evidence>
<dbReference type="InterPro" id="IPR006104">
    <property type="entry name" value="Glyco_hydro_2_N"/>
</dbReference>
<dbReference type="GO" id="GO:0004553">
    <property type="term" value="F:hydrolase activity, hydrolyzing O-glycosyl compounds"/>
    <property type="evidence" value="ECO:0007669"/>
    <property type="project" value="InterPro"/>
</dbReference>
<feature type="binding site" evidence="10">
    <location>
        <position position="159"/>
    </location>
    <ligand>
        <name>FMN</name>
        <dbReference type="ChEBI" id="CHEBI:58210"/>
        <label>1</label>
    </ligand>
</feature>
<protein>
    <submittedName>
        <fullName evidence="8">Glycoside hydrolase family 2 protein</fullName>
    </submittedName>
</protein>
<dbReference type="Gene3D" id="2.60.40.10">
    <property type="entry name" value="Immunoglobulins"/>
    <property type="match status" value="2"/>
</dbReference>
<dbReference type="PRINTS" id="PR00132">
    <property type="entry name" value="GLHYDRLASE2"/>
</dbReference>
<name>A0A395V8I7_9FIRM</name>
<proteinExistence type="evidence at protein level"/>
<dbReference type="PANTHER" id="PTHR42732:SF1">
    <property type="entry name" value="BETA-MANNOSIDASE"/>
    <property type="match status" value="1"/>
</dbReference>
<dbReference type="Proteomes" id="UP000266172">
    <property type="component" value="Unassembled WGS sequence"/>
</dbReference>
<evidence type="ECO:0000259" key="7">
    <source>
        <dbReference type="Pfam" id="PF16355"/>
    </source>
</evidence>
<dbReference type="PANTHER" id="PTHR42732">
    <property type="entry name" value="BETA-GALACTOSIDASE"/>
    <property type="match status" value="1"/>
</dbReference>
<dbReference type="SUPFAM" id="SSF51445">
    <property type="entry name" value="(Trans)glycosidases"/>
    <property type="match status" value="1"/>
</dbReference>
<evidence type="ECO:0000259" key="4">
    <source>
        <dbReference type="Pfam" id="PF00703"/>
    </source>
</evidence>
<dbReference type="Pfam" id="PF00703">
    <property type="entry name" value="Glyco_hydro_2"/>
    <property type="match status" value="1"/>
</dbReference>
<feature type="binding site" evidence="11">
    <location>
        <position position="532"/>
    </location>
    <ligand>
        <name>beta-D-glucuronate</name>
        <dbReference type="ChEBI" id="CHEBI:85313"/>
    </ligand>
</feature>
<feature type="domain" description="Glycosyl hydrolases family 2 sugar binding" evidence="6">
    <location>
        <begin position="51"/>
        <end position="148"/>
    </location>
</feature>
<dbReference type="SUPFAM" id="SSF49785">
    <property type="entry name" value="Galactose-binding domain-like"/>
    <property type="match status" value="1"/>
</dbReference>
<dbReference type="Pfam" id="PF02836">
    <property type="entry name" value="Glyco_hydro_2_C"/>
    <property type="match status" value="1"/>
</dbReference>
<reference evidence="10 11" key="2">
    <citation type="journal article" date="2024" name="Cell Host Microbe">
        <title>Gut microbial beta-glucuronidases influence endobiotic homeostasis and are modulated by diverse therapeutics.</title>
        <authorList>
            <person name="Simpson J.B."/>
            <person name="Walker M.E."/>
            <person name="Sekela J.J."/>
            <person name="Ivey S.M."/>
            <person name="Jariwala P.B."/>
            <person name="Storch C.M."/>
            <person name="Kowalewski M.E."/>
            <person name="Graboski A.L."/>
            <person name="Lietzan A.D."/>
            <person name="Walton W.G."/>
            <person name="Davis K.A."/>
            <person name="Cloer E.W."/>
            <person name="Borlandelli V."/>
            <person name="Hsiao Y.C."/>
            <person name="Roberts L.R."/>
            <person name="Perlman D.H."/>
            <person name="Liang X."/>
            <person name="Overkleeft H.S."/>
            <person name="Bhatt A.P."/>
            <person name="Lu K."/>
            <person name="Redinbo M.R."/>
        </authorList>
    </citation>
    <scope>X-RAY CRYSTALLOGRAPHY (2.70 ANGSTROMS) OF 1-756 IN COMPLEX WITH FMN AND BETA-D-GLUCURONATE</scope>
</reference>
<sequence>MREVINFNTKWAFTKEATEVPKEMPEKWYWVTLPHSWNEIDGQDGGNDYYRGTCYYAKQLKKSELPEADCYYLELRGANASADVYVNGKAVAHHDGGYSTWRVDITKELTEEENLIVIAVENGVNDRVYPQNADFTFYGGLYRDVNIIAVNKSHFDLDYYGGPGIKVTPEIKGADASVEVEVFLTNAAADQKLVYTVKDAEGKEVAKTETAAGETKAVLSIPAVHLWNGKKDPYLYTAEVALVSGEETVDAVSTRFGCRTFEIDPERGFILNGEEYPLRGVSRHQDRWGIGNALLPEHHREDIDLICELGATTIRLAHYQHDQYFYDLCDERGLVIWAEIPYISSHMPNGRENTISQMKELVVQNYNHPSIVVWGLSNEITMAGSSDEDLLENHRILNDMVHEMDHTRLTTIAVVSMCDIHDPYIQIPDVISYNHYFGWYGGDVSMNGPWMDNFHKEFPNIPLGMSEYGCEALNWHTSDPKQGDYTEEYQAYYHEEMIKQLFTRKYIWATHVWNMFDFGADARNEGGENGQNHKGLVTFDRKYKKDSFYAYKAWLSDEPFVHLCGKRYVDRVEDTTKVTVYSNLPEVELFVNGKSAGKLQAEDHFFHFEVPNVGESTLVAVAGEYKDESHIRKVDTFNEEYSLKESGAILNWFDITEPEGYYSLNDRLSDIMKSEEGKALFMGLMSKVAAGMSQGNEKNDGNPAAGAMANPKMLEMLGGFTVIRMINLMGAAGPKVEWKKEDLLGLNAQLNKIKRVD</sequence>
<organism evidence="8 9">
    <name type="scientific">Roseburia hominis</name>
    <dbReference type="NCBI Taxonomy" id="301301"/>
    <lineage>
        <taxon>Bacteria</taxon>
        <taxon>Bacillati</taxon>
        <taxon>Bacillota</taxon>
        <taxon>Clostridia</taxon>
        <taxon>Lachnospirales</taxon>
        <taxon>Lachnospiraceae</taxon>
        <taxon>Roseburia</taxon>
    </lineage>
</organism>
<feature type="binding site" evidence="11">
    <location>
        <position position="379"/>
    </location>
    <ligand>
        <name>beta-D-glucuronate</name>
        <dbReference type="ChEBI" id="CHEBI:85313"/>
    </ligand>
</feature>
<dbReference type="GO" id="GO:0000166">
    <property type="term" value="F:nucleotide binding"/>
    <property type="evidence" value="ECO:0007669"/>
    <property type="project" value="UniProtKB-KW"/>
</dbReference>
<feature type="binding site" evidence="11">
    <location>
        <position position="359"/>
    </location>
    <ligand>
        <name>FMN</name>
        <dbReference type="ChEBI" id="CHEBI:58210"/>
        <label>2</label>
    </ligand>
</feature>
<feature type="domain" description="DUF4982" evidence="7">
    <location>
        <begin position="575"/>
        <end position="611"/>
    </location>
</feature>
<dbReference type="PDB" id="8GET">
    <property type="method" value="X-ray"/>
    <property type="resolution" value="2.90 A"/>
    <property type="chains" value="A/B/C/D=1-757"/>
</dbReference>
<feature type="binding site" evidence="11">
    <location>
        <position position="378"/>
    </location>
    <ligand>
        <name>beta-D-glucuronate</name>
        <dbReference type="ChEBI" id="CHEBI:85313"/>
    </ligand>
</feature>
<dbReference type="InterPro" id="IPR036156">
    <property type="entry name" value="Beta-gal/glucu_dom_sf"/>
</dbReference>
<accession>A0A395V8I7</accession>
<comment type="similarity">
    <text evidence="1">Belongs to the glycosyl hydrolase 2 family.</text>
</comment>
<dbReference type="InterPro" id="IPR006101">
    <property type="entry name" value="Glyco_hydro_2"/>
</dbReference>
<feature type="binding site" evidence="11">
    <location>
        <position position="440"/>
    </location>
    <ligand>
        <name>beta-D-glucuronate</name>
        <dbReference type="ChEBI" id="CHEBI:85313"/>
    </ligand>
</feature>
<keyword evidence="10 11" id="KW-0285">Flavoprotein</keyword>
<keyword evidence="10 11" id="KW-0002">3D-structure</keyword>
<keyword evidence="2 8" id="KW-0378">Hydrolase</keyword>
<keyword evidence="3" id="KW-0326">Glycosidase</keyword>
<dbReference type="GO" id="GO:0005975">
    <property type="term" value="P:carbohydrate metabolic process"/>
    <property type="evidence" value="ECO:0007669"/>
    <property type="project" value="InterPro"/>
</dbReference>
<dbReference type="InterPro" id="IPR013783">
    <property type="entry name" value="Ig-like_fold"/>
</dbReference>
<feature type="binding site" evidence="11">
    <location>
        <position position="513"/>
    </location>
    <ligand>
        <name>beta-D-glucuronate</name>
        <dbReference type="ChEBI" id="CHEBI:85313"/>
    </ligand>
</feature>
<evidence type="ECO:0007829" key="11">
    <source>
        <dbReference type="PDB" id="8GET"/>
    </source>
</evidence>
<feature type="binding site" evidence="11">
    <location>
        <position position="467"/>
    </location>
    <ligand>
        <name>beta-D-glucuronate</name>
        <dbReference type="ChEBI" id="CHEBI:85313"/>
    </ligand>
</feature>
<dbReference type="Gene3D" id="3.20.20.80">
    <property type="entry name" value="Glycosidases"/>
    <property type="match status" value="1"/>
</dbReference>
<feature type="binding site" evidence="11">
    <location>
        <position position="159"/>
    </location>
    <ligand>
        <name>FMN</name>
        <dbReference type="ChEBI" id="CHEBI:58210"/>
        <label>2</label>
    </ligand>
</feature>
<dbReference type="InterPro" id="IPR006102">
    <property type="entry name" value="Ig-like_GH2"/>
</dbReference>
<gene>
    <name evidence="8" type="ORF">DWX93_05255</name>
</gene>
<dbReference type="Pfam" id="PF02837">
    <property type="entry name" value="Glyco_hydro_2_N"/>
    <property type="match status" value="1"/>
</dbReference>
<dbReference type="SUPFAM" id="SSF49303">
    <property type="entry name" value="beta-Galactosidase/glucuronidase domain"/>
    <property type="match status" value="1"/>
</dbReference>
<feature type="binding site" evidence="11">
    <location>
        <position position="156"/>
    </location>
    <ligand>
        <name>FMN</name>
        <dbReference type="ChEBI" id="CHEBI:58210"/>
        <label>2</label>
    </ligand>
</feature>
<feature type="binding site" evidence="11">
    <location>
        <position position="318"/>
    </location>
    <ligand>
        <name>beta-D-glucuronate</name>
        <dbReference type="ChEBI" id="CHEBI:85313"/>
    </ligand>
</feature>
<reference evidence="8 9" key="1">
    <citation type="submission" date="2018-08" db="EMBL/GenBank/DDBJ databases">
        <title>A genome reference for cultivated species of the human gut microbiota.</title>
        <authorList>
            <person name="Zou Y."/>
            <person name="Xue W."/>
            <person name="Luo G."/>
        </authorList>
    </citation>
    <scope>NUCLEOTIDE SEQUENCE [LARGE SCALE GENOMIC DNA]</scope>
    <source>
        <strain evidence="8 9">AF22-12AC</strain>
    </source>
</reference>
<dbReference type="InterPro" id="IPR006103">
    <property type="entry name" value="Glyco_hydro_2_cat"/>
</dbReference>
<feature type="binding site" evidence="10">
    <location>
        <position position="156"/>
    </location>
    <ligand>
        <name>FMN</name>
        <dbReference type="ChEBI" id="CHEBI:58210"/>
        <label>1</label>
    </ligand>
</feature>
<dbReference type="InterPro" id="IPR008979">
    <property type="entry name" value="Galactose-bd-like_sf"/>
</dbReference>
<evidence type="ECO:0000313" key="8">
    <source>
        <dbReference type="EMBL" id="RGS41527.1"/>
    </source>
</evidence>
<dbReference type="EMBL" id="QRVL01000002">
    <property type="protein sequence ID" value="RGS41527.1"/>
    <property type="molecule type" value="Genomic_DNA"/>
</dbReference>
<dbReference type="Gene3D" id="2.60.120.260">
    <property type="entry name" value="Galactose-binding domain-like"/>
    <property type="match status" value="1"/>
</dbReference>
<evidence type="ECO:0000256" key="2">
    <source>
        <dbReference type="ARBA" id="ARBA00022801"/>
    </source>
</evidence>
<dbReference type="RefSeq" id="WP_118096903.1">
    <property type="nucleotide sequence ID" value="NZ_CAKMUY010000011.1"/>
</dbReference>
<dbReference type="InterPro" id="IPR051913">
    <property type="entry name" value="GH2_Domain-Containing"/>
</dbReference>
<evidence type="ECO:0000256" key="3">
    <source>
        <dbReference type="ARBA" id="ARBA00023295"/>
    </source>
</evidence>
<evidence type="ECO:0000259" key="5">
    <source>
        <dbReference type="Pfam" id="PF02836"/>
    </source>
</evidence>
<evidence type="ECO:0000313" key="9">
    <source>
        <dbReference type="Proteomes" id="UP000266172"/>
    </source>
</evidence>
<dbReference type="AlphaFoldDB" id="A0A395V8I7"/>
<dbReference type="InterPro" id="IPR032311">
    <property type="entry name" value="DUF4982"/>
</dbReference>
<feature type="binding site" evidence="11">
    <location>
        <position position="534"/>
    </location>
    <ligand>
        <name>beta-D-glucuronate</name>
        <dbReference type="ChEBI" id="CHEBI:85313"/>
    </ligand>
</feature>
<dbReference type="PDB" id="8GES">
    <property type="method" value="X-ray"/>
    <property type="resolution" value="2.70 A"/>
    <property type="chains" value="A/B/C/D=1-756"/>
</dbReference>
<evidence type="ECO:0007829" key="10">
    <source>
        <dbReference type="PDB" id="8GES"/>
    </source>
</evidence>
<feature type="domain" description="Glycoside hydrolase family 2 catalytic" evidence="5">
    <location>
        <begin position="268"/>
        <end position="548"/>
    </location>
</feature>
<dbReference type="SMR" id="A0A395V8I7"/>
<feature type="domain" description="Glycoside hydrolase family 2 immunoglobulin-like beta-sandwich" evidence="4">
    <location>
        <begin position="165"/>
        <end position="259"/>
    </location>
</feature>
<comment type="caution">
    <text evidence="8">The sequence shown here is derived from an EMBL/GenBank/DDBJ whole genome shotgun (WGS) entry which is preliminary data.</text>
</comment>
<keyword evidence="10 11" id="KW-0288">FMN</keyword>